<keyword evidence="4" id="KW-1185">Reference proteome</keyword>
<accession>A0A318YZL0</accession>
<dbReference type="PANTHER" id="PTHR44305:SF24">
    <property type="entry name" value="TYROSINE-PROTEIN KINASE C03B1.5-RELATED"/>
    <property type="match status" value="1"/>
</dbReference>
<dbReference type="Gene3D" id="1.10.510.10">
    <property type="entry name" value="Transferase(Phosphotransferase) domain 1"/>
    <property type="match status" value="1"/>
</dbReference>
<gene>
    <name evidence="3" type="ORF">BP01DRAFT_308980</name>
</gene>
<evidence type="ECO:0000313" key="4">
    <source>
        <dbReference type="Proteomes" id="UP000248349"/>
    </source>
</evidence>
<dbReference type="Pfam" id="PF07714">
    <property type="entry name" value="PK_Tyr_Ser-Thr"/>
    <property type="match status" value="1"/>
</dbReference>
<reference evidence="3 4" key="1">
    <citation type="submission" date="2016-12" db="EMBL/GenBank/DDBJ databases">
        <title>The genomes of Aspergillus section Nigri reveals drivers in fungal speciation.</title>
        <authorList>
            <consortium name="DOE Joint Genome Institute"/>
            <person name="Vesth T.C."/>
            <person name="Nybo J."/>
            <person name="Theobald S."/>
            <person name="Brandl J."/>
            <person name="Frisvad J.C."/>
            <person name="Nielsen K.F."/>
            <person name="Lyhne E.K."/>
            <person name="Kogle M.E."/>
            <person name="Kuo A."/>
            <person name="Riley R."/>
            <person name="Clum A."/>
            <person name="Nolan M."/>
            <person name="Lipzen A."/>
            <person name="Salamov A."/>
            <person name="Henrissat B."/>
            <person name="Wiebenga A."/>
            <person name="De Vries R.P."/>
            <person name="Grigoriev I.V."/>
            <person name="Mortensen U.H."/>
            <person name="Andersen M.R."/>
            <person name="Baker S.E."/>
        </authorList>
    </citation>
    <scope>NUCLEOTIDE SEQUENCE [LARGE SCALE GENOMIC DNA]</scope>
    <source>
        <strain evidence="3 4">JOP 1030-1</strain>
    </source>
</reference>
<dbReference type="InterPro" id="IPR011009">
    <property type="entry name" value="Kinase-like_dom_sf"/>
</dbReference>
<dbReference type="Proteomes" id="UP000248349">
    <property type="component" value="Unassembled WGS sequence"/>
</dbReference>
<dbReference type="PANTHER" id="PTHR44305">
    <property type="entry name" value="SI:DKEY-192D15.2-RELATED"/>
    <property type="match status" value="1"/>
</dbReference>
<feature type="region of interest" description="Disordered" evidence="1">
    <location>
        <begin position="330"/>
        <end position="414"/>
    </location>
</feature>
<feature type="domain" description="Protein kinase" evidence="2">
    <location>
        <begin position="144"/>
        <end position="581"/>
    </location>
</feature>
<feature type="compositionally biased region" description="Low complexity" evidence="1">
    <location>
        <begin position="338"/>
        <end position="368"/>
    </location>
</feature>
<dbReference type="OrthoDB" id="4062651at2759"/>
<evidence type="ECO:0000313" key="3">
    <source>
        <dbReference type="EMBL" id="PYH40146.1"/>
    </source>
</evidence>
<feature type="region of interest" description="Disordered" evidence="1">
    <location>
        <begin position="695"/>
        <end position="740"/>
    </location>
</feature>
<proteinExistence type="predicted"/>
<evidence type="ECO:0000259" key="2">
    <source>
        <dbReference type="PROSITE" id="PS50011"/>
    </source>
</evidence>
<dbReference type="InterPro" id="IPR001245">
    <property type="entry name" value="Ser-Thr/Tyr_kinase_cat_dom"/>
</dbReference>
<dbReference type="InterPro" id="IPR053083">
    <property type="entry name" value="TF_kinase-domain_protein"/>
</dbReference>
<sequence length="740" mass="81204">MSAPVTSLWWPEDRVKATLCPEYVFSQLPSHVLHRLVASLPWGEGLTSESYLDCIIAKAGRLFLILVDIGIPDRIFTLIDESLDDSDLPFSASSVKRLPLSAEDPDPDLDHRFFLAQWRFIVRGIPAGDHVKYTQNEGVPVELLRTGPSLVREGVEKVVLAGAPCRVLLRTQVTVGGAPHFFEENEVLEEIRSLRRLAHDHVYSIYASYFVDNTVCILFSGVYERTLMSFLTDMPQPFKRLPKDKRRQILVNWPHCLANGLSWLHAHSHAHSVIRPSNILVDAEFRVYLGQFEALDTLLSPAKLDDVESYQYGSPERWVRSVSVQDTNVTRPTISLPSGSRSARKQSSASSTRPSFLSLSRLRGSLPSDGETDSPRADSVTSQGTAIRIGMQGSSSRISFTQSSSSGSSTGSVRKRAIGSIKRPMFYTPSITSSHSSGSSSAASAIYHPIGYPIIGTNAAIVQTWQTRQTDPEASDIFSLGAVILDIFTVLCKRKLSAFSHHRGAKNRTAGRGGGVADCSFHLDRNAGQVCSWITLLDNDAKKHKDPIFQAVRPMLDVVRVMLSRDPIDRPSAFQVEQRFACALQKLDGVRPLHCASKLQHHAPRSQNALRVGTHKNADLSSNNLIVPRAGPAAPRSPSSLSSVPAPTEYSPTAQTAPSPSGGPVSYQPSSTASISSSSLPDCYLTDSYITASSDTDHEHDRYISSRTASPSPWLDPEYASGPTMHQDPSWNYSMAMRKN</sequence>
<protein>
    <recommendedName>
        <fullName evidence="2">Protein kinase domain-containing protein</fullName>
    </recommendedName>
</protein>
<dbReference type="SMART" id="SM00220">
    <property type="entry name" value="S_TKc"/>
    <property type="match status" value="1"/>
</dbReference>
<dbReference type="SUPFAM" id="SSF56112">
    <property type="entry name" value="Protein kinase-like (PK-like)"/>
    <property type="match status" value="1"/>
</dbReference>
<feature type="compositionally biased region" description="Low complexity" evidence="1">
    <location>
        <begin position="393"/>
        <end position="412"/>
    </location>
</feature>
<dbReference type="GO" id="GO:0005524">
    <property type="term" value="F:ATP binding"/>
    <property type="evidence" value="ECO:0007669"/>
    <property type="project" value="InterPro"/>
</dbReference>
<evidence type="ECO:0000256" key="1">
    <source>
        <dbReference type="SAM" id="MobiDB-lite"/>
    </source>
</evidence>
<feature type="compositionally biased region" description="Low complexity" evidence="1">
    <location>
        <begin position="627"/>
        <end position="647"/>
    </location>
</feature>
<dbReference type="GO" id="GO:0004672">
    <property type="term" value="F:protein kinase activity"/>
    <property type="evidence" value="ECO:0007669"/>
    <property type="project" value="InterPro"/>
</dbReference>
<dbReference type="PROSITE" id="PS50011">
    <property type="entry name" value="PROTEIN_KINASE_DOM"/>
    <property type="match status" value="1"/>
</dbReference>
<dbReference type="InterPro" id="IPR000719">
    <property type="entry name" value="Prot_kinase_dom"/>
</dbReference>
<feature type="region of interest" description="Disordered" evidence="1">
    <location>
        <begin position="625"/>
        <end position="679"/>
    </location>
</feature>
<dbReference type="EMBL" id="KZ821299">
    <property type="protein sequence ID" value="PYH40146.1"/>
    <property type="molecule type" value="Genomic_DNA"/>
</dbReference>
<name>A0A318YZL0_9EURO</name>
<organism evidence="3 4">
    <name type="scientific">Aspergillus saccharolyticus JOP 1030-1</name>
    <dbReference type="NCBI Taxonomy" id="1450539"/>
    <lineage>
        <taxon>Eukaryota</taxon>
        <taxon>Fungi</taxon>
        <taxon>Dikarya</taxon>
        <taxon>Ascomycota</taxon>
        <taxon>Pezizomycotina</taxon>
        <taxon>Eurotiomycetes</taxon>
        <taxon>Eurotiomycetidae</taxon>
        <taxon>Eurotiales</taxon>
        <taxon>Aspergillaceae</taxon>
        <taxon>Aspergillus</taxon>
        <taxon>Aspergillus subgen. Circumdati</taxon>
    </lineage>
</organism>
<dbReference type="GeneID" id="37073590"/>
<feature type="compositionally biased region" description="Polar residues" evidence="1">
    <location>
        <begin position="650"/>
        <end position="659"/>
    </location>
</feature>
<feature type="compositionally biased region" description="Basic and acidic residues" evidence="1">
    <location>
        <begin position="695"/>
        <end position="704"/>
    </location>
</feature>
<dbReference type="RefSeq" id="XP_025426128.1">
    <property type="nucleotide sequence ID" value="XM_025572362.1"/>
</dbReference>
<feature type="compositionally biased region" description="Low complexity" evidence="1">
    <location>
        <begin position="666"/>
        <end position="679"/>
    </location>
</feature>
<dbReference type="AlphaFoldDB" id="A0A318YZL0"/>
<dbReference type="STRING" id="1450539.A0A318YZL0"/>